<evidence type="ECO:0000256" key="1">
    <source>
        <dbReference type="ARBA" id="ARBA00004167"/>
    </source>
</evidence>
<dbReference type="Pfam" id="PF04357">
    <property type="entry name" value="TamB"/>
    <property type="match status" value="1"/>
</dbReference>
<keyword evidence="2" id="KW-0812">Transmembrane</keyword>
<organism evidence="7 8">
    <name type="scientific">Kriegella aquimaris</name>
    <dbReference type="NCBI Taxonomy" id="192904"/>
    <lineage>
        <taxon>Bacteria</taxon>
        <taxon>Pseudomonadati</taxon>
        <taxon>Bacteroidota</taxon>
        <taxon>Flavobacteriia</taxon>
        <taxon>Flavobacteriales</taxon>
        <taxon>Flavobacteriaceae</taxon>
        <taxon>Kriegella</taxon>
    </lineage>
</organism>
<evidence type="ECO:0000313" key="8">
    <source>
        <dbReference type="Proteomes" id="UP000199440"/>
    </source>
</evidence>
<feature type="region of interest" description="Disordered" evidence="5">
    <location>
        <begin position="1674"/>
        <end position="1694"/>
    </location>
</feature>
<gene>
    <name evidence="7" type="ORF">SAMN04488514_115105</name>
</gene>
<evidence type="ECO:0000313" key="7">
    <source>
        <dbReference type="EMBL" id="SDM83761.1"/>
    </source>
</evidence>
<comment type="subcellular location">
    <subcellularLocation>
        <location evidence="1">Membrane</location>
        <topology evidence="1">Single-pass membrane protein</topology>
    </subcellularLocation>
</comment>
<feature type="domain" description="Translocation and assembly module TamB C-terminal" evidence="6">
    <location>
        <begin position="1198"/>
        <end position="1658"/>
    </location>
</feature>
<name>A0A1G9WHW1_9FLAO</name>
<dbReference type="Proteomes" id="UP000199440">
    <property type="component" value="Unassembled WGS sequence"/>
</dbReference>
<proteinExistence type="predicted"/>
<keyword evidence="8" id="KW-1185">Reference proteome</keyword>
<reference evidence="7 8" key="1">
    <citation type="submission" date="2016-10" db="EMBL/GenBank/DDBJ databases">
        <authorList>
            <person name="de Groot N.N."/>
        </authorList>
    </citation>
    <scope>NUCLEOTIDE SEQUENCE [LARGE SCALE GENOMIC DNA]</scope>
    <source>
        <strain evidence="7 8">DSM 19886</strain>
    </source>
</reference>
<dbReference type="GO" id="GO:0009306">
    <property type="term" value="P:protein secretion"/>
    <property type="evidence" value="ECO:0007669"/>
    <property type="project" value="InterPro"/>
</dbReference>
<keyword evidence="3" id="KW-1133">Transmembrane helix</keyword>
<evidence type="ECO:0000256" key="3">
    <source>
        <dbReference type="ARBA" id="ARBA00022989"/>
    </source>
</evidence>
<protein>
    <recommendedName>
        <fullName evidence="6">Translocation and assembly module TamB C-terminal domain-containing protein</fullName>
    </recommendedName>
</protein>
<evidence type="ECO:0000256" key="4">
    <source>
        <dbReference type="ARBA" id="ARBA00023136"/>
    </source>
</evidence>
<evidence type="ECO:0000256" key="5">
    <source>
        <dbReference type="SAM" id="MobiDB-lite"/>
    </source>
</evidence>
<keyword evidence="4" id="KW-0472">Membrane</keyword>
<dbReference type="EMBL" id="FNGV01000015">
    <property type="protein sequence ID" value="SDM83761.1"/>
    <property type="molecule type" value="Genomic_DNA"/>
</dbReference>
<accession>A0A1G9WHW1</accession>
<sequence length="1694" mass="188061">MFFKDLFLNSERDMVYRGMEKKRKKYRNLRRIARVLLVILFLFVGLILFIRSPWGQDIIVSKVTNYVSEKTKTKVEIKRLFITFSGAISLEGLYLEDKKGDTLIFSNALEADLPIFPILFQNELHLKSLDWSGVTANVIRSENAETFNFNFLLDALVSQDSTAVQSENTSMAISLGSLNFSDFKIKYNDAYLGIDSDLKLGKLDVDANQVDLEQLRFSIENLKLTDTKINYKQTKPFITKKDTTETGLPYLSIANLEIKNVMANYQSVPDKVYADANIGHFLLLLPKANLENNIFEIDQIALEDSDFDLRMEEQQPLAKDSISISSTASISFEWREYQIDAARISLQNNTFNYRLGNNSPTDDEFNPKAISISGLVLESDKMVYRPKTATIELDELSFRERSGFQLKHLAFDANVEDNKSSFSHLEIKTNNSTLSGELDLKYASFDKLMKNPEETIVALNVPNLNLALEDAFVFQPGLAKNEYIKKATKKPFLGHATANGTLSSIQIPELNMTWGEGTSLMIKGRLDNITAIDSLFFDLTTIKVTSQRDDLLQFVSEKELGIEIPQTVLVEASGKGSFENFSTDALMKIPEGTVQLSGNFKNQEQPKFDGTLKVDSLHLEKLLKNEQLGAISFTMNLSGNGNNLNTLNAQISSKFNQLEFNNYDFSTLSLNGSIAQGKGTIDLRFKDKNLNLNANTYLNLDSLNSKIKLSLDVIGADLYALGITKNNIKVGGKVNADFTGNTDDYKLNAGVYEGLAVMNGEQYRIDAIEISTKISKDSTDLKINSDFLKGALQSNAAPAQISTALQNQFRNYFAKSDSISSTEAVNPVRLKMNLSLQPVPVLTEVFFSGIEQLDSITMQADFDASTKNLSAKLFLPLAKYNGSSIDSLSFAATGDSTNLNFSTGFNALVTGPIRIKKTTLEGQLKSQELLLDFNSFDDDEKLMHIASEMNLAKDTIGLHINPSQLIFNKKEWNIPQNNAIKLGENFLELKNMALSRDEQKLTFSNAVADIKKEHVGLIFENFKLQTFLSYLNPDENLVSGMVQGNLVVENPFEAPGIIADFRIDELGVLQNSLGNLSLNAISKGLTEYDFDLSVKEGALDLDLTGDYSAAETGAKLDLDLNLNALELKAIEGFSKDAIKESHGYISGNIKVSGTTTDPQYDGNLAFNETDFKVTALNAILKINDETLRINNSGLYLENFSIRDANESAFTMDGTILTEELTNPEFELSLQAEKFQLLNSTKEDNELFYGEASIDADVTIKGSLNLPKIDGRLKVRKVTEVTYVVPESQLDVEERDGVVIFVNRANPDAILTRKDQEETPAFFRGIDVSTILEIADDAVFHIIIDERTGDNLQVSGDAALNLNVAPNGNISLTGRYELNSGHYETSLYNLVKRKFEINPGSTITWLGDPTDAKLDVTAIYNVETSAAPLMASVTSGEDISVTSKYRQVLPFLVYLNVDGELLEPKLSFKLDMPEDEQGSLSGAVYGQVQQLNEQESELNKQVFSLLALNRFFPDSGSDGSSGGTVALARDNVNKVLSTELNTFSDKMLGKTGFELDFDLDSFTDYQGDSPQDRTQLNINAKKKLFDDRLIVTAGSAVDVEGSAAAGQEETPIIGNVSLEYLLTQDGRYRLKGFRKNEYQNIIDGQLIVTGIALIFNREFNAFSQLFNPLKSNTLENKDTKKEATQETKSSGKKEN</sequence>
<evidence type="ECO:0000259" key="6">
    <source>
        <dbReference type="Pfam" id="PF04357"/>
    </source>
</evidence>
<evidence type="ECO:0000256" key="2">
    <source>
        <dbReference type="ARBA" id="ARBA00022692"/>
    </source>
</evidence>
<dbReference type="GO" id="GO:0005886">
    <property type="term" value="C:plasma membrane"/>
    <property type="evidence" value="ECO:0007669"/>
    <property type="project" value="InterPro"/>
</dbReference>
<dbReference type="InterPro" id="IPR007452">
    <property type="entry name" value="TamB_C"/>
</dbReference>
<dbReference type="STRING" id="192904.SAMN04488514_115105"/>